<dbReference type="InParanoid" id="F8PSX3"/>
<name>F8PSX3_SERL3</name>
<feature type="compositionally biased region" description="Polar residues" evidence="1">
    <location>
        <begin position="497"/>
        <end position="508"/>
    </location>
</feature>
<gene>
    <name evidence="2" type="ORF">SERLA73DRAFT_151474</name>
</gene>
<evidence type="ECO:0000313" key="2">
    <source>
        <dbReference type="EMBL" id="EGO00831.1"/>
    </source>
</evidence>
<feature type="region of interest" description="Disordered" evidence="1">
    <location>
        <begin position="1"/>
        <end position="20"/>
    </location>
</feature>
<keyword evidence="3" id="KW-1185">Reference proteome</keyword>
<feature type="compositionally biased region" description="Basic and acidic residues" evidence="1">
    <location>
        <begin position="305"/>
        <end position="321"/>
    </location>
</feature>
<feature type="region of interest" description="Disordered" evidence="1">
    <location>
        <begin position="447"/>
        <end position="467"/>
    </location>
</feature>
<feature type="compositionally biased region" description="Polar residues" evidence="1">
    <location>
        <begin position="279"/>
        <end position="297"/>
    </location>
</feature>
<protein>
    <submittedName>
        <fullName evidence="2">Uncharacterized protein</fullName>
    </submittedName>
</protein>
<evidence type="ECO:0000256" key="1">
    <source>
        <dbReference type="SAM" id="MobiDB-lite"/>
    </source>
</evidence>
<dbReference type="Proteomes" id="UP000008063">
    <property type="component" value="Unassembled WGS sequence"/>
</dbReference>
<evidence type="ECO:0000313" key="3">
    <source>
        <dbReference type="Proteomes" id="UP000008063"/>
    </source>
</evidence>
<proteinExistence type="predicted"/>
<dbReference type="EMBL" id="GL945478">
    <property type="protein sequence ID" value="EGO00831.1"/>
    <property type="molecule type" value="Genomic_DNA"/>
</dbReference>
<organism evidence="3">
    <name type="scientific">Serpula lacrymans var. lacrymans (strain S7.3)</name>
    <name type="common">Dry rot fungus</name>
    <dbReference type="NCBI Taxonomy" id="936435"/>
    <lineage>
        <taxon>Eukaryota</taxon>
        <taxon>Fungi</taxon>
        <taxon>Dikarya</taxon>
        <taxon>Basidiomycota</taxon>
        <taxon>Agaricomycotina</taxon>
        <taxon>Agaricomycetes</taxon>
        <taxon>Agaricomycetidae</taxon>
        <taxon>Boletales</taxon>
        <taxon>Coniophorineae</taxon>
        <taxon>Serpulaceae</taxon>
        <taxon>Serpula</taxon>
    </lineage>
</organism>
<feature type="region of interest" description="Disordered" evidence="1">
    <location>
        <begin position="492"/>
        <end position="511"/>
    </location>
</feature>
<reference evidence="3" key="1">
    <citation type="journal article" date="2011" name="Science">
        <title>The plant cell wall-decomposing machinery underlies the functional diversity of forest fungi.</title>
        <authorList>
            <person name="Eastwood D.C."/>
            <person name="Floudas D."/>
            <person name="Binder M."/>
            <person name="Majcherczyk A."/>
            <person name="Schneider P."/>
            <person name="Aerts A."/>
            <person name="Asiegbu F.O."/>
            <person name="Baker S.E."/>
            <person name="Barry K."/>
            <person name="Bendiksby M."/>
            <person name="Blumentritt M."/>
            <person name="Coutinho P.M."/>
            <person name="Cullen D."/>
            <person name="de Vries R.P."/>
            <person name="Gathman A."/>
            <person name="Goodell B."/>
            <person name="Henrissat B."/>
            <person name="Ihrmark K."/>
            <person name="Kauserud H."/>
            <person name="Kohler A."/>
            <person name="LaButti K."/>
            <person name="Lapidus A."/>
            <person name="Lavin J.L."/>
            <person name="Lee Y.-H."/>
            <person name="Lindquist E."/>
            <person name="Lilly W."/>
            <person name="Lucas S."/>
            <person name="Morin E."/>
            <person name="Murat C."/>
            <person name="Oguiza J.A."/>
            <person name="Park J."/>
            <person name="Pisabarro A.G."/>
            <person name="Riley R."/>
            <person name="Rosling A."/>
            <person name="Salamov A."/>
            <person name="Schmidt O."/>
            <person name="Schmutz J."/>
            <person name="Skrede I."/>
            <person name="Stenlid J."/>
            <person name="Wiebenga A."/>
            <person name="Xie X."/>
            <person name="Kuees U."/>
            <person name="Hibbett D.S."/>
            <person name="Hoffmeister D."/>
            <person name="Hoegberg N."/>
            <person name="Martin F."/>
            <person name="Grigoriev I.V."/>
            <person name="Watkinson S.C."/>
        </authorList>
    </citation>
    <scope>NUCLEOTIDE SEQUENCE [LARGE SCALE GENOMIC DNA]</scope>
    <source>
        <strain evidence="3">strain S7.3</strain>
    </source>
</reference>
<feature type="region of interest" description="Disordered" evidence="1">
    <location>
        <begin position="273"/>
        <end position="321"/>
    </location>
</feature>
<dbReference type="HOGENOM" id="CLU_028428_0_0_1"/>
<feature type="compositionally biased region" description="Basic and acidic residues" evidence="1">
    <location>
        <begin position="7"/>
        <end position="20"/>
    </location>
</feature>
<sequence length="541" mass="59704">MPKRGKYRMEKQRSVAKDEGRPVIKNTKKVKEHIHEWIAKHVFKNDSQEMMHVAVDHHRKKLGDKYKALVRGLLETGQGITSEEASQGFDNSFLTGSKGQYIDSQAVTLLFPMRADHDAMARGIQQHEQERLSMSTSGDGGYPTASFQQPVAQQFTMPQTNTSFVHNAQFQWPQQYTNVPQQYTNVPQQYTNMPQQHGSTTNIVYPYTNPVAFSSSDPTISSFSFNSAHASSVSLPSMVSGGSASATSLPVDVATSTTSVTAEHWRSIQASAVALRGKSPTSSGHGRTASIADSTTSRRSKGKRARSDEGEEAHARETEADLLKKVMGPIIADADERSNDEKRLKGIQTIESIRNKNLKLEYNITLAKKGEQANIAKLNAEHNIEIEKMCIAAEVEVKKYEIEMRYKMDRGQEPEPSSSASVNARFSRSSFAHSTVSIHPPLNNFNAALANSDQSDPRGLTNMQPLLNTLSPSIPAAAGDLHSRQSQDYFQPGDYSFDSQIHHQQGNEDNGGLNDMHGSAFSIHTGGQDNMYSTDEHIQSC</sequence>
<dbReference type="AlphaFoldDB" id="F8PSX3"/>
<accession>F8PSX3</accession>